<protein>
    <submittedName>
        <fullName evidence="2">Uncharacterized protein</fullName>
    </submittedName>
</protein>
<accession>A0A7W4IKS7</accession>
<sequence length="118" mass="13652">MMPKIDTAKISRLIAVGGMVIKHAEPPPVRSWHDDPDDRDRELRHVEPEDTRYWRDYRIFFNRKTPCLSGIDFHDLPSVHYDALGDRWFADSTEHTESVIAAVRKRLDSVETIPGDAP</sequence>
<evidence type="ECO:0000313" key="3">
    <source>
        <dbReference type="EMBL" id="MBB2193812.1"/>
    </source>
</evidence>
<feature type="compositionally biased region" description="Basic and acidic residues" evidence="1">
    <location>
        <begin position="31"/>
        <end position="44"/>
    </location>
</feature>
<dbReference type="AlphaFoldDB" id="A0A7W4IKS7"/>
<dbReference type="Proteomes" id="UP000561077">
    <property type="component" value="Unassembled WGS sequence"/>
</dbReference>
<dbReference type="EMBL" id="JABEQN010000009">
    <property type="protein sequence ID" value="MBB2193812.1"/>
    <property type="molecule type" value="Genomic_DNA"/>
</dbReference>
<evidence type="ECO:0000313" key="4">
    <source>
        <dbReference type="Proteomes" id="UP000540490"/>
    </source>
</evidence>
<dbReference type="Proteomes" id="UP000540490">
    <property type="component" value="Unassembled WGS sequence"/>
</dbReference>
<name>A0A7W4IKS7_9PROT</name>
<reference evidence="4 5" key="1">
    <citation type="submission" date="2020-04" db="EMBL/GenBank/DDBJ databases">
        <title>Description of novel Gluconacetobacter.</title>
        <authorList>
            <person name="Sombolestani A."/>
        </authorList>
    </citation>
    <scope>NUCLEOTIDE SEQUENCE [LARGE SCALE GENOMIC DNA]</scope>
    <source>
        <strain evidence="3 4">LMG 1728</strain>
        <strain evidence="2 5">LMG 1731</strain>
    </source>
</reference>
<dbReference type="RefSeq" id="WP_182973779.1">
    <property type="nucleotide sequence ID" value="NZ_JABEQN010000009.1"/>
</dbReference>
<gene>
    <name evidence="3" type="ORF">HLH25_09170</name>
    <name evidence="2" type="ORF">HLH26_08990</name>
</gene>
<feature type="region of interest" description="Disordered" evidence="1">
    <location>
        <begin position="25"/>
        <end position="44"/>
    </location>
</feature>
<evidence type="ECO:0000313" key="2">
    <source>
        <dbReference type="EMBL" id="MBB2164676.1"/>
    </source>
</evidence>
<evidence type="ECO:0000313" key="5">
    <source>
        <dbReference type="Proteomes" id="UP000561077"/>
    </source>
</evidence>
<organism evidence="2 5">
    <name type="scientific">Gluconacetobacter dulcium</name>
    <dbReference type="NCBI Taxonomy" id="2729096"/>
    <lineage>
        <taxon>Bacteria</taxon>
        <taxon>Pseudomonadati</taxon>
        <taxon>Pseudomonadota</taxon>
        <taxon>Alphaproteobacteria</taxon>
        <taxon>Acetobacterales</taxon>
        <taxon>Acetobacteraceae</taxon>
        <taxon>Gluconacetobacter</taxon>
    </lineage>
</organism>
<dbReference type="EMBL" id="JABEQO010000009">
    <property type="protein sequence ID" value="MBB2164676.1"/>
    <property type="molecule type" value="Genomic_DNA"/>
</dbReference>
<evidence type="ECO:0000256" key="1">
    <source>
        <dbReference type="SAM" id="MobiDB-lite"/>
    </source>
</evidence>
<keyword evidence="4" id="KW-1185">Reference proteome</keyword>
<proteinExistence type="predicted"/>
<comment type="caution">
    <text evidence="2">The sequence shown here is derived from an EMBL/GenBank/DDBJ whole genome shotgun (WGS) entry which is preliminary data.</text>
</comment>